<evidence type="ECO:0000313" key="5">
    <source>
        <dbReference type="Proteomes" id="UP001200247"/>
    </source>
</evidence>
<reference evidence="2" key="1">
    <citation type="journal article" date="2017" name="J. Antimicrob. Chemother.">
        <title>Emergence and genomic analysis of MDR Laribacter hongkongensis strain HLGZ1 from Guangzhou, China.</title>
        <authorList>
            <person name="Wu H.K."/>
            <person name="Chen J.H."/>
            <person name="Yang L."/>
            <person name="Li A.R."/>
            <person name="Su D.H."/>
            <person name="Lin Y.P."/>
            <person name="Chen D.Q."/>
        </authorList>
    </citation>
    <scope>NUCLEOTIDE SEQUENCE</scope>
    <source>
        <strain evidence="2">HLGZ1</strain>
    </source>
</reference>
<accession>A0A248LGY3</accession>
<dbReference type="RefSeq" id="WP_088860104.1">
    <property type="nucleotide sequence ID" value="NZ_CP022115.1"/>
</dbReference>
<organism evidence="2 4">
    <name type="scientific">Laribacter hongkongensis</name>
    <dbReference type="NCBI Taxonomy" id="168471"/>
    <lineage>
        <taxon>Bacteria</taxon>
        <taxon>Pseudomonadati</taxon>
        <taxon>Pseudomonadota</taxon>
        <taxon>Betaproteobacteria</taxon>
        <taxon>Neisseriales</taxon>
        <taxon>Aquaspirillaceae</taxon>
        <taxon>Laribacter</taxon>
    </lineage>
</organism>
<evidence type="ECO:0000313" key="3">
    <source>
        <dbReference type="EMBL" id="MCG9024636.1"/>
    </source>
</evidence>
<keyword evidence="2" id="KW-0966">Cell projection</keyword>
<reference evidence="3 5" key="4">
    <citation type="submission" date="2021-10" db="EMBL/GenBank/DDBJ databases">
        <title>Whole-genome sequencing analysis of Laribacter hongkongensis: virulence gene profiles, carbohydrate-active enzyme prediction, and antimicrobial resistance characterization.</title>
        <authorList>
            <person name="Yuan P."/>
            <person name="Zhan Y."/>
            <person name="Chen D."/>
        </authorList>
    </citation>
    <scope>NUCLEOTIDE SEQUENCE [LARGE SCALE GENOMIC DNA]</scope>
    <source>
        <strain evidence="3 5">W67</strain>
    </source>
</reference>
<evidence type="ECO:0000259" key="1">
    <source>
        <dbReference type="Pfam" id="PF02120"/>
    </source>
</evidence>
<dbReference type="EMBL" id="CP022115">
    <property type="protein sequence ID" value="ASJ23453.1"/>
    <property type="molecule type" value="Genomic_DNA"/>
</dbReference>
<dbReference type="AlphaFoldDB" id="A0A248LGY3"/>
<keyword evidence="2" id="KW-0282">Flagellum</keyword>
<sequence length="390" mass="42265">MQPIPSPLALREVAPAQLSRLLRDNRPMLEVNPLPARLPDLKDGEQVNARVVDSLSGNRFLVLVKNQLLTLNLNRGQMLAAEPGSTLRLSVAQISPKLTFHLNGDPLSEQVDRQLSRVTLSGASRYLATLLTQAARGNEDSRAQATPDSARTPLIARQPGMTAMQNALAAQPDTKAMAQALRLLVSGSGAFYESHLAQWVNGQRQLADIQAEPQARLELPRALLSLLTRQHAEAENEPVSDRYASLRAALRGPDEQEATATRHQNANTALGQLVARQLDTLEHRQLLVQGTAWPEQGFELLVEEEPHADEREAEGGSAQPGSWTGRLALNLPHLGPVEARIRLTGSGVQIRMDALSPASAAQLAAHRNQLAGQLDSGGLTLIQYSVNRDA</sequence>
<protein>
    <submittedName>
        <fullName evidence="2">Flagellar hook-length control protein FliK</fullName>
    </submittedName>
</protein>
<dbReference type="Proteomes" id="UP000197424">
    <property type="component" value="Chromosome"/>
</dbReference>
<name>A0A248LGY3_9NEIS</name>
<dbReference type="Proteomes" id="UP001200247">
    <property type="component" value="Unassembled WGS sequence"/>
</dbReference>
<dbReference type="EMBL" id="JAJAXM010000002">
    <property type="protein sequence ID" value="MCG9024636.1"/>
    <property type="molecule type" value="Genomic_DNA"/>
</dbReference>
<reference evidence="2" key="3">
    <citation type="submission" date="2017-06" db="EMBL/GenBank/DDBJ databases">
        <authorList>
            <person name="Kim H.J."/>
            <person name="Triplett B.A."/>
        </authorList>
    </citation>
    <scope>NUCLEOTIDE SEQUENCE</scope>
    <source>
        <strain evidence="2">HLGZ1</strain>
    </source>
</reference>
<feature type="domain" description="Flagellar hook-length control protein-like C-terminal" evidence="1">
    <location>
        <begin position="314"/>
        <end position="388"/>
    </location>
</feature>
<dbReference type="OrthoDB" id="5296742at2"/>
<proteinExistence type="predicted"/>
<dbReference type="Pfam" id="PF02120">
    <property type="entry name" value="Flg_hook"/>
    <property type="match status" value="1"/>
</dbReference>
<evidence type="ECO:0000313" key="4">
    <source>
        <dbReference type="Proteomes" id="UP000197424"/>
    </source>
</evidence>
<reference evidence="4" key="2">
    <citation type="submission" date="2017-06" db="EMBL/GenBank/DDBJ databases">
        <title>Whole genome sequence of Laribacter hongkongensis LHGZ1.</title>
        <authorList>
            <person name="Chen D."/>
            <person name="Wu H."/>
            <person name="Chen J."/>
        </authorList>
    </citation>
    <scope>NUCLEOTIDE SEQUENCE [LARGE SCALE GENOMIC DNA]</scope>
    <source>
        <strain evidence="4">LHGZ1</strain>
    </source>
</reference>
<evidence type="ECO:0000313" key="2">
    <source>
        <dbReference type="EMBL" id="ASJ23453.1"/>
    </source>
</evidence>
<keyword evidence="2" id="KW-0969">Cilium</keyword>
<gene>
    <name evidence="2" type="primary">fliK</name>
    <name evidence="3" type="ORF">LH440_01710</name>
    <name evidence="2" type="ORF">LHGZ1_0622</name>
</gene>
<dbReference type="InterPro" id="IPR038610">
    <property type="entry name" value="FliK-like_C_sf"/>
</dbReference>
<dbReference type="Gene3D" id="3.30.750.140">
    <property type="match status" value="1"/>
</dbReference>
<dbReference type="InterPro" id="IPR021136">
    <property type="entry name" value="Flagellar_hook_control-like_C"/>
</dbReference>